<evidence type="ECO:0000256" key="6">
    <source>
        <dbReference type="SAM" id="Phobius"/>
    </source>
</evidence>
<evidence type="ECO:0000256" key="1">
    <source>
        <dbReference type="ARBA" id="ARBA00004141"/>
    </source>
</evidence>
<evidence type="ECO:0000256" key="3">
    <source>
        <dbReference type="ARBA" id="ARBA00022989"/>
    </source>
</evidence>
<organism evidence="8 9">
    <name type="scientific">Daldinia eschscholtzii</name>
    <dbReference type="NCBI Taxonomy" id="292717"/>
    <lineage>
        <taxon>Eukaryota</taxon>
        <taxon>Fungi</taxon>
        <taxon>Dikarya</taxon>
        <taxon>Ascomycota</taxon>
        <taxon>Pezizomycotina</taxon>
        <taxon>Sordariomycetes</taxon>
        <taxon>Xylariomycetidae</taxon>
        <taxon>Xylariales</taxon>
        <taxon>Hypoxylaceae</taxon>
        <taxon>Daldinia</taxon>
    </lineage>
</organism>
<evidence type="ECO:0000256" key="5">
    <source>
        <dbReference type="ARBA" id="ARBA00038359"/>
    </source>
</evidence>
<feature type="transmembrane region" description="Helical" evidence="6">
    <location>
        <begin position="243"/>
        <end position="274"/>
    </location>
</feature>
<keyword evidence="4 6" id="KW-0472">Membrane</keyword>
<dbReference type="PANTHER" id="PTHR33048">
    <property type="entry name" value="PTH11-LIKE INTEGRAL MEMBRANE PROTEIN (AFU_ORTHOLOGUE AFUA_5G11245)"/>
    <property type="match status" value="1"/>
</dbReference>
<dbReference type="GO" id="GO:0016020">
    <property type="term" value="C:membrane"/>
    <property type="evidence" value="ECO:0007669"/>
    <property type="project" value="UniProtKB-SubCell"/>
</dbReference>
<feature type="transmembrane region" description="Helical" evidence="6">
    <location>
        <begin position="63"/>
        <end position="85"/>
    </location>
</feature>
<name>A0AAX6MN32_9PEZI</name>
<keyword evidence="3 6" id="KW-1133">Transmembrane helix</keyword>
<dbReference type="Pfam" id="PF20684">
    <property type="entry name" value="Fung_rhodopsin"/>
    <property type="match status" value="1"/>
</dbReference>
<evidence type="ECO:0000313" key="9">
    <source>
        <dbReference type="Proteomes" id="UP001369815"/>
    </source>
</evidence>
<comment type="caution">
    <text evidence="8">The sequence shown here is derived from an EMBL/GenBank/DDBJ whole genome shotgun (WGS) entry which is preliminary data.</text>
</comment>
<comment type="subcellular location">
    <subcellularLocation>
        <location evidence="1">Membrane</location>
        <topology evidence="1">Multi-pass membrane protein</topology>
    </subcellularLocation>
</comment>
<feature type="transmembrane region" description="Helical" evidence="6">
    <location>
        <begin position="171"/>
        <end position="197"/>
    </location>
</feature>
<evidence type="ECO:0000313" key="8">
    <source>
        <dbReference type="EMBL" id="KAK6953886.1"/>
    </source>
</evidence>
<keyword evidence="2 6" id="KW-0812">Transmembrane</keyword>
<protein>
    <recommendedName>
        <fullName evidence="7">Rhodopsin domain-containing protein</fullName>
    </recommendedName>
</protein>
<comment type="similarity">
    <text evidence="5">Belongs to the SAT4 family.</text>
</comment>
<sequence length="455" mass="50202">MEQSQDIDWCSIPVGANPHGLPPNFEDPPTLQPTTIAMSAITITIAVIVTSGRLFINRKAFRLADYFIIVGLIFDLGTAGVLIAHTWYMKLTFVESLIVGPALFFPKAAIFLFYLQVFSIKKSVRVGSKVGLVMAFLAYIPASLVLCYFDAPHVGQTWEDVLRSGLPTRGIPGGITIGVASVIVDIYIFILPLPTIFSLNMDFSKRIQLIALFTTAFMGIVASVVCLAYRIKLLGPTDNGWQAGSVVIAIIVENNVAIIVGSLPVFVNFLRLYVYESAIYKSLRSKLSFGSRDGVSGFEQGGSWPDQAPWTYGSPQERQPQYHELTSSAVLSSQVTVPEGALNTTRRSDQGIPLTVDIPQEVQAHQSLERLVWTDPADNEQAKKATQALMEVVDQDTQKLNVHGPFIYLNYAAPWKSPIESYRVESIRRLRKIAKEVNPHGIFVHQVPGGFKLED</sequence>
<feature type="transmembrane region" description="Helical" evidence="6">
    <location>
        <begin position="36"/>
        <end position="56"/>
    </location>
</feature>
<accession>A0AAX6MN32</accession>
<evidence type="ECO:0000259" key="7">
    <source>
        <dbReference type="Pfam" id="PF20684"/>
    </source>
</evidence>
<dbReference type="PANTHER" id="PTHR33048:SF47">
    <property type="entry name" value="INTEGRAL MEMBRANE PROTEIN-RELATED"/>
    <property type="match status" value="1"/>
</dbReference>
<keyword evidence="9" id="KW-1185">Reference proteome</keyword>
<feature type="transmembrane region" description="Helical" evidence="6">
    <location>
        <begin position="130"/>
        <end position="151"/>
    </location>
</feature>
<evidence type="ECO:0000256" key="4">
    <source>
        <dbReference type="ARBA" id="ARBA00023136"/>
    </source>
</evidence>
<feature type="transmembrane region" description="Helical" evidence="6">
    <location>
        <begin position="97"/>
        <end position="118"/>
    </location>
</feature>
<dbReference type="AlphaFoldDB" id="A0AAX6MN32"/>
<evidence type="ECO:0000256" key="2">
    <source>
        <dbReference type="ARBA" id="ARBA00022692"/>
    </source>
</evidence>
<feature type="transmembrane region" description="Helical" evidence="6">
    <location>
        <begin position="209"/>
        <end position="231"/>
    </location>
</feature>
<gene>
    <name evidence="8" type="ORF">Daesc_003848</name>
</gene>
<proteinExistence type="inferred from homology"/>
<dbReference type="EMBL" id="JBANMG010000004">
    <property type="protein sequence ID" value="KAK6953886.1"/>
    <property type="molecule type" value="Genomic_DNA"/>
</dbReference>
<dbReference type="Proteomes" id="UP001369815">
    <property type="component" value="Unassembled WGS sequence"/>
</dbReference>
<reference evidence="8 9" key="1">
    <citation type="journal article" date="2024" name="Front Chem Biol">
        <title>Unveiling the potential of Daldinia eschscholtzii MFLUCC 19-0629 through bioactivity and bioinformatics studies for enhanced sustainable agriculture production.</title>
        <authorList>
            <person name="Brooks S."/>
            <person name="Weaver J.A."/>
            <person name="Klomchit A."/>
            <person name="Alharthi S.A."/>
            <person name="Onlamun T."/>
            <person name="Nurani R."/>
            <person name="Vong T.K."/>
            <person name="Alberti F."/>
            <person name="Greco C."/>
        </authorList>
    </citation>
    <scope>NUCLEOTIDE SEQUENCE [LARGE SCALE GENOMIC DNA]</scope>
    <source>
        <strain evidence="8">MFLUCC 19-0629</strain>
    </source>
</reference>
<dbReference type="InterPro" id="IPR049326">
    <property type="entry name" value="Rhodopsin_dom_fungi"/>
</dbReference>
<dbReference type="InterPro" id="IPR052337">
    <property type="entry name" value="SAT4-like"/>
</dbReference>
<feature type="domain" description="Rhodopsin" evidence="7">
    <location>
        <begin position="56"/>
        <end position="270"/>
    </location>
</feature>